<protein>
    <submittedName>
        <fullName evidence="1">Uncharacterized protein</fullName>
    </submittedName>
</protein>
<keyword evidence="2" id="KW-1185">Reference proteome</keyword>
<organism evidence="1 2">
    <name type="scientific">Pistacia atlantica</name>
    <dbReference type="NCBI Taxonomy" id="434234"/>
    <lineage>
        <taxon>Eukaryota</taxon>
        <taxon>Viridiplantae</taxon>
        <taxon>Streptophyta</taxon>
        <taxon>Embryophyta</taxon>
        <taxon>Tracheophyta</taxon>
        <taxon>Spermatophyta</taxon>
        <taxon>Magnoliopsida</taxon>
        <taxon>eudicotyledons</taxon>
        <taxon>Gunneridae</taxon>
        <taxon>Pentapetalae</taxon>
        <taxon>rosids</taxon>
        <taxon>malvids</taxon>
        <taxon>Sapindales</taxon>
        <taxon>Anacardiaceae</taxon>
        <taxon>Pistacia</taxon>
    </lineage>
</organism>
<dbReference type="Proteomes" id="UP001164250">
    <property type="component" value="Chromosome 12"/>
</dbReference>
<name>A0ACC1A450_9ROSI</name>
<proteinExistence type="predicted"/>
<gene>
    <name evidence="1" type="ORF">Patl1_11646</name>
</gene>
<comment type="caution">
    <text evidence="1">The sequence shown here is derived from an EMBL/GenBank/DDBJ whole genome shotgun (WGS) entry which is preliminary data.</text>
</comment>
<reference evidence="2" key="1">
    <citation type="journal article" date="2023" name="G3 (Bethesda)">
        <title>Genome assembly and association tests identify interacting loci associated with vigor, precocity, and sex in interspecific pistachio rootstocks.</title>
        <authorList>
            <person name="Palmer W."/>
            <person name="Jacygrad E."/>
            <person name="Sagayaradj S."/>
            <person name="Cavanaugh K."/>
            <person name="Han R."/>
            <person name="Bertier L."/>
            <person name="Beede B."/>
            <person name="Kafkas S."/>
            <person name="Golino D."/>
            <person name="Preece J."/>
            <person name="Michelmore R."/>
        </authorList>
    </citation>
    <scope>NUCLEOTIDE SEQUENCE [LARGE SCALE GENOMIC DNA]</scope>
</reference>
<sequence length="60" mass="6779">MFLLDLSFLIKSSVSFFCFVHYMVYSGDCFRNWVVHHGQSSGKCRGGTVNVGSLRCMLPL</sequence>
<evidence type="ECO:0000313" key="1">
    <source>
        <dbReference type="EMBL" id="KAJ0082038.1"/>
    </source>
</evidence>
<accession>A0ACC1A450</accession>
<evidence type="ECO:0000313" key="2">
    <source>
        <dbReference type="Proteomes" id="UP001164250"/>
    </source>
</evidence>
<dbReference type="EMBL" id="CM047908">
    <property type="protein sequence ID" value="KAJ0082038.1"/>
    <property type="molecule type" value="Genomic_DNA"/>
</dbReference>